<feature type="compositionally biased region" description="Pro residues" evidence="1">
    <location>
        <begin position="26"/>
        <end position="41"/>
    </location>
</feature>
<dbReference type="VEuPathDB" id="FungiDB:M_BR32_EuGene_00003311"/>
<name>A0A4P7N699_PYROR</name>
<gene>
    <name evidence="2" type="ORF">PoMZ_00463</name>
</gene>
<sequence length="226" mass="24093">MSQPPYKQGDHRATVLKEQTTITPSTCPPQPQQPQPPPPAYTPRSGQLPMPRVMPMPMHCITSDLLARLLTFASEARPSANAAEQHDCAESMSPISIKVNTAVRVNQNDNLVDIGRPGPSDIAEAIVSAIERASSASAGIPMIDGSGEPRPIKIDVDATVEVGGSRNVVGKEDFLREYLRTLGAAVAYRAKRRRPSSVSGSEDDRSEDDAAAGDASIPAAKRSRST</sequence>
<feature type="region of interest" description="Disordered" evidence="1">
    <location>
        <begin position="1"/>
        <end position="51"/>
    </location>
</feature>
<dbReference type="Proteomes" id="UP000294847">
    <property type="component" value="Chromosome 2"/>
</dbReference>
<dbReference type="AlphaFoldDB" id="A0A4P7N699"/>
<evidence type="ECO:0000313" key="2">
    <source>
        <dbReference type="EMBL" id="QBZ55564.1"/>
    </source>
</evidence>
<reference evidence="2 3" key="1">
    <citation type="journal article" date="2019" name="Mol. Biol. Evol.">
        <title>Blast fungal genomes show frequent chromosomal changes, gene gains and losses, and effector gene turnover.</title>
        <authorList>
            <person name="Gomez Luciano L.B."/>
            <person name="Jason Tsai I."/>
            <person name="Chuma I."/>
            <person name="Tosa Y."/>
            <person name="Chen Y.H."/>
            <person name="Li J.Y."/>
            <person name="Li M.Y."/>
            <person name="Jade Lu M.Y."/>
            <person name="Nakayashiki H."/>
            <person name="Li W.H."/>
        </authorList>
    </citation>
    <scope>NUCLEOTIDE SEQUENCE [LARGE SCALE GENOMIC DNA]</scope>
    <source>
        <strain evidence="2">MZ5-1-6</strain>
    </source>
</reference>
<dbReference type="OMA" id="MMARIIQ"/>
<proteinExistence type="predicted"/>
<feature type="region of interest" description="Disordered" evidence="1">
    <location>
        <begin position="190"/>
        <end position="226"/>
    </location>
</feature>
<protein>
    <submittedName>
        <fullName evidence="2">Uncharacterized protein</fullName>
    </submittedName>
</protein>
<accession>A0A4P7N699</accession>
<organism evidence="2 3">
    <name type="scientific">Pyricularia oryzae</name>
    <name type="common">Rice blast fungus</name>
    <name type="synonym">Magnaporthe oryzae</name>
    <dbReference type="NCBI Taxonomy" id="318829"/>
    <lineage>
        <taxon>Eukaryota</taxon>
        <taxon>Fungi</taxon>
        <taxon>Dikarya</taxon>
        <taxon>Ascomycota</taxon>
        <taxon>Pezizomycotina</taxon>
        <taxon>Sordariomycetes</taxon>
        <taxon>Sordariomycetidae</taxon>
        <taxon>Magnaporthales</taxon>
        <taxon>Pyriculariaceae</taxon>
        <taxon>Pyricularia</taxon>
    </lineage>
</organism>
<dbReference type="EMBL" id="CP034205">
    <property type="protein sequence ID" value="QBZ55564.1"/>
    <property type="molecule type" value="Genomic_DNA"/>
</dbReference>
<evidence type="ECO:0000313" key="3">
    <source>
        <dbReference type="Proteomes" id="UP000294847"/>
    </source>
</evidence>
<evidence type="ECO:0000256" key="1">
    <source>
        <dbReference type="SAM" id="MobiDB-lite"/>
    </source>
</evidence>